<gene>
    <name evidence="2" type="ORF">FO470_17920</name>
</gene>
<protein>
    <submittedName>
        <fullName evidence="2">Uncharacterized protein</fullName>
    </submittedName>
</protein>
<sequence>MCFRPRRERGNGRASTAPLVEPIFIRPSLLAPPSSPGPAPGIHVLNRTSPNVDGRDKPGHDALNSAPRRSQGKACAAYSAASRCRRELSHR</sequence>
<comment type="caution">
    <text evidence="2">The sequence shown here is derived from an EMBL/GenBank/DDBJ whole genome shotgun (WGS) entry which is preliminary data.</text>
</comment>
<evidence type="ECO:0000313" key="2">
    <source>
        <dbReference type="EMBL" id="TSJ60617.1"/>
    </source>
</evidence>
<proteinExistence type="predicted"/>
<feature type="region of interest" description="Disordered" evidence="1">
    <location>
        <begin position="32"/>
        <end position="74"/>
    </location>
</feature>
<dbReference type="EMBL" id="VMBP01000006">
    <property type="protein sequence ID" value="TSJ60617.1"/>
    <property type="molecule type" value="Genomic_DNA"/>
</dbReference>
<keyword evidence="3" id="KW-1185">Reference proteome</keyword>
<accession>A0ABY3DPQ6</accession>
<evidence type="ECO:0000256" key="1">
    <source>
        <dbReference type="SAM" id="MobiDB-lite"/>
    </source>
</evidence>
<dbReference type="Proteomes" id="UP000315321">
    <property type="component" value="Unassembled WGS sequence"/>
</dbReference>
<reference evidence="2 3" key="1">
    <citation type="submission" date="2019-07" db="EMBL/GenBank/DDBJ databases">
        <authorList>
            <person name="Grouzdev D.S."/>
        </authorList>
    </citation>
    <scope>NUCLEOTIDE SEQUENCE [LARGE SCALE GENOMIC DNA]</scope>
    <source>
        <strain evidence="2 3">3C</strain>
    </source>
</reference>
<organism evidence="2 3">
    <name type="scientific">Ancylobacter moscoviensis</name>
    <dbReference type="NCBI Taxonomy" id="2597768"/>
    <lineage>
        <taxon>Bacteria</taxon>
        <taxon>Pseudomonadati</taxon>
        <taxon>Pseudomonadota</taxon>
        <taxon>Alphaproteobacteria</taxon>
        <taxon>Hyphomicrobiales</taxon>
        <taxon>Xanthobacteraceae</taxon>
        <taxon>Ancylobacter</taxon>
    </lineage>
</organism>
<evidence type="ECO:0000313" key="3">
    <source>
        <dbReference type="Proteomes" id="UP000315321"/>
    </source>
</evidence>
<name>A0ABY3DPQ6_9HYPH</name>